<evidence type="ECO:0000256" key="11">
    <source>
        <dbReference type="ARBA" id="ARBA00035585"/>
    </source>
</evidence>
<evidence type="ECO:0000256" key="12">
    <source>
        <dbReference type="HAMAP-Rule" id="MF_00454"/>
    </source>
</evidence>
<keyword evidence="16" id="KW-1185">Reference proteome</keyword>
<feature type="binding site" evidence="12">
    <location>
        <position position="79"/>
    </location>
    <ligand>
        <name>Na(+)</name>
        <dbReference type="ChEBI" id="CHEBI:29101"/>
        <note>structural</note>
    </ligand>
</feature>
<dbReference type="NCBIfam" id="NF010792">
    <property type="entry name" value="PRK14196.1"/>
    <property type="match status" value="1"/>
</dbReference>
<comment type="catalytic activity">
    <reaction evidence="11">
        <text>fluoride(in) = fluoride(out)</text>
        <dbReference type="Rhea" id="RHEA:76159"/>
        <dbReference type="ChEBI" id="CHEBI:17051"/>
    </reaction>
    <physiologicalReaction direction="left-to-right" evidence="11">
        <dbReference type="Rhea" id="RHEA:76160"/>
    </physiologicalReaction>
</comment>
<comment type="caution">
    <text evidence="13">The sequence shown here is derived from an EMBL/GenBank/DDBJ whole genome shotgun (WGS) entry which is preliminary data.</text>
</comment>
<keyword evidence="4 12" id="KW-0812">Transmembrane</keyword>
<dbReference type="RefSeq" id="WP_390616985.1">
    <property type="nucleotide sequence ID" value="NZ_SMAH01000010.1"/>
</dbReference>
<reference evidence="13 15" key="1">
    <citation type="submission" date="2019-03" db="EMBL/GenBank/DDBJ databases">
        <title>Genomic Encyclopedia of Type Strains, Phase IV (KMG-IV): sequencing the most valuable type-strain genomes for metagenomic binning, comparative biology and taxonomic classification.</title>
        <authorList>
            <person name="Goeker M."/>
        </authorList>
    </citation>
    <scope>NUCLEOTIDE SEQUENCE [LARGE SCALE GENOMIC DNA]</scope>
    <source>
        <strain evidence="13 15">DSM 12034</strain>
    </source>
</reference>
<dbReference type="PANTHER" id="PTHR28259:SF1">
    <property type="entry name" value="FLUORIDE EXPORT PROTEIN 1-RELATED"/>
    <property type="match status" value="1"/>
</dbReference>
<dbReference type="Pfam" id="PF02537">
    <property type="entry name" value="CRCB"/>
    <property type="match status" value="1"/>
</dbReference>
<dbReference type="GO" id="GO:0005886">
    <property type="term" value="C:plasma membrane"/>
    <property type="evidence" value="ECO:0007669"/>
    <property type="project" value="UniProtKB-SubCell"/>
</dbReference>
<keyword evidence="12" id="KW-0813">Transport</keyword>
<dbReference type="NCBIfam" id="TIGR00494">
    <property type="entry name" value="crcB"/>
    <property type="match status" value="1"/>
</dbReference>
<dbReference type="PANTHER" id="PTHR28259">
    <property type="entry name" value="FLUORIDE EXPORT PROTEIN 1-RELATED"/>
    <property type="match status" value="1"/>
</dbReference>
<dbReference type="GO" id="GO:0140114">
    <property type="term" value="P:cellular detoxification of fluoride"/>
    <property type="evidence" value="ECO:0007669"/>
    <property type="project" value="UniProtKB-UniRule"/>
</dbReference>
<evidence type="ECO:0000256" key="7">
    <source>
        <dbReference type="ARBA" id="ARBA00023065"/>
    </source>
</evidence>
<evidence type="ECO:0000313" key="14">
    <source>
        <dbReference type="EMBL" id="TSE21257.1"/>
    </source>
</evidence>
<keyword evidence="8 12" id="KW-0472">Membrane</keyword>
<evidence type="ECO:0000256" key="4">
    <source>
        <dbReference type="ARBA" id="ARBA00022692"/>
    </source>
</evidence>
<dbReference type="GO" id="GO:0046872">
    <property type="term" value="F:metal ion binding"/>
    <property type="evidence" value="ECO:0007669"/>
    <property type="project" value="UniProtKB-KW"/>
</dbReference>
<gene>
    <name evidence="12" type="primary">fluC</name>
    <name evidence="12 14" type="synonym">crcB</name>
    <name evidence="13" type="ORF">EDC36_11054</name>
    <name evidence="14" type="ORF">Tigna_01643</name>
</gene>
<name>A0A4R3LAV4_9BURK</name>
<evidence type="ECO:0000256" key="1">
    <source>
        <dbReference type="ARBA" id="ARBA00004651"/>
    </source>
</evidence>
<evidence type="ECO:0000313" key="13">
    <source>
        <dbReference type="EMBL" id="TCS97271.1"/>
    </source>
</evidence>
<dbReference type="InterPro" id="IPR003691">
    <property type="entry name" value="FluC"/>
</dbReference>
<keyword evidence="7 12" id="KW-0406">Ion transport</keyword>
<dbReference type="Proteomes" id="UP000295536">
    <property type="component" value="Unassembled WGS sequence"/>
</dbReference>
<dbReference type="Proteomes" id="UP000315577">
    <property type="component" value="Unassembled WGS sequence"/>
</dbReference>
<dbReference type="EMBL" id="SMAH01000010">
    <property type="protein sequence ID" value="TCS97271.1"/>
    <property type="molecule type" value="Genomic_DNA"/>
</dbReference>
<keyword evidence="6 12" id="KW-0915">Sodium</keyword>
<protein>
    <recommendedName>
        <fullName evidence="12">Fluoride-specific ion channel FluC</fullName>
    </recommendedName>
</protein>
<comment type="subcellular location">
    <subcellularLocation>
        <location evidence="1 12">Cell membrane</location>
        <topology evidence="1 12">Multi-pass membrane protein</topology>
    </subcellularLocation>
</comment>
<evidence type="ECO:0000256" key="2">
    <source>
        <dbReference type="ARBA" id="ARBA00022475"/>
    </source>
</evidence>
<reference evidence="14 16" key="2">
    <citation type="submission" date="2019-07" db="EMBL/GenBank/DDBJ databases">
        <title>Tepidimonas ignava SPS-1037 draft genome.</title>
        <authorList>
            <person name="Da Costa M.S."/>
            <person name="Froufe H.J.C."/>
            <person name="Egas C."/>
            <person name="Albuquerque L."/>
        </authorList>
    </citation>
    <scope>NUCLEOTIDE SEQUENCE [LARGE SCALE GENOMIC DNA]</scope>
    <source>
        <strain evidence="14 16">SPS-1037</strain>
    </source>
</reference>
<dbReference type="EMBL" id="VJNC01000010">
    <property type="protein sequence ID" value="TSE21257.1"/>
    <property type="molecule type" value="Genomic_DNA"/>
</dbReference>
<dbReference type="GO" id="GO:0062054">
    <property type="term" value="F:fluoride channel activity"/>
    <property type="evidence" value="ECO:0007669"/>
    <property type="project" value="UniProtKB-UniRule"/>
</dbReference>
<comment type="similarity">
    <text evidence="10 12">Belongs to the fluoride channel Fluc/FEX (TC 1.A.43) family.</text>
</comment>
<keyword evidence="9 12" id="KW-0407">Ion channel</keyword>
<evidence type="ECO:0000256" key="10">
    <source>
        <dbReference type="ARBA" id="ARBA00035120"/>
    </source>
</evidence>
<sequence>MITASIVAVATGAALGALLRWWLGLALNAVLPHLPLGTLAANWIGAYVIGVAVAFFMHHPAIAPPWRLFVVTGLLGGLTTFSSFSIEVVTLLQQGRLPWALAAIGLHVGGSLLLTALGWTTYATLRG</sequence>
<evidence type="ECO:0000256" key="9">
    <source>
        <dbReference type="ARBA" id="ARBA00023303"/>
    </source>
</evidence>
<evidence type="ECO:0000313" key="15">
    <source>
        <dbReference type="Proteomes" id="UP000295536"/>
    </source>
</evidence>
<feature type="transmembrane region" description="Helical" evidence="12">
    <location>
        <begin position="68"/>
        <end position="93"/>
    </location>
</feature>
<evidence type="ECO:0000313" key="16">
    <source>
        <dbReference type="Proteomes" id="UP000315577"/>
    </source>
</evidence>
<evidence type="ECO:0000256" key="8">
    <source>
        <dbReference type="ARBA" id="ARBA00023136"/>
    </source>
</evidence>
<feature type="transmembrane region" description="Helical" evidence="12">
    <location>
        <begin position="99"/>
        <end position="125"/>
    </location>
</feature>
<keyword evidence="5 12" id="KW-1133">Transmembrane helix</keyword>
<dbReference type="HAMAP" id="MF_00454">
    <property type="entry name" value="FluC"/>
    <property type="match status" value="1"/>
</dbReference>
<evidence type="ECO:0000256" key="6">
    <source>
        <dbReference type="ARBA" id="ARBA00023053"/>
    </source>
</evidence>
<evidence type="ECO:0000256" key="5">
    <source>
        <dbReference type="ARBA" id="ARBA00022989"/>
    </source>
</evidence>
<feature type="binding site" evidence="12">
    <location>
        <position position="76"/>
    </location>
    <ligand>
        <name>Na(+)</name>
        <dbReference type="ChEBI" id="CHEBI:29101"/>
        <note>structural</note>
    </ligand>
</feature>
<proteinExistence type="inferred from homology"/>
<dbReference type="AlphaFoldDB" id="A0A4R3LAV4"/>
<keyword evidence="12" id="KW-0479">Metal-binding</keyword>
<accession>A0A4R3LAV4</accession>
<keyword evidence="3" id="KW-0997">Cell inner membrane</keyword>
<comment type="activity regulation">
    <text evidence="12">Na(+) is not transported, but it plays an essential structural role and its presence is essential for fluoride channel function.</text>
</comment>
<comment type="function">
    <text evidence="12">Fluoride-specific ion channel. Important for reducing fluoride concentration in the cell, thus reducing its toxicity.</text>
</comment>
<organism evidence="13 15">
    <name type="scientific">Tepidimonas ignava</name>
    <dbReference type="NCBI Taxonomy" id="114249"/>
    <lineage>
        <taxon>Bacteria</taxon>
        <taxon>Pseudomonadati</taxon>
        <taxon>Pseudomonadota</taxon>
        <taxon>Betaproteobacteria</taxon>
        <taxon>Burkholderiales</taxon>
        <taxon>Tepidimonas</taxon>
    </lineage>
</organism>
<keyword evidence="2 12" id="KW-1003">Cell membrane</keyword>
<feature type="transmembrane region" description="Helical" evidence="12">
    <location>
        <begin position="36"/>
        <end position="56"/>
    </location>
</feature>
<evidence type="ECO:0000256" key="3">
    <source>
        <dbReference type="ARBA" id="ARBA00022519"/>
    </source>
</evidence>